<feature type="region of interest" description="Disordered" evidence="1">
    <location>
        <begin position="292"/>
        <end position="322"/>
    </location>
</feature>
<keyword evidence="2" id="KW-1185">Reference proteome</keyword>
<dbReference type="GeneID" id="108864747"/>
<evidence type="ECO:0000256" key="1">
    <source>
        <dbReference type="SAM" id="MobiDB-lite"/>
    </source>
</evidence>
<proteinExistence type="predicted"/>
<gene>
    <name evidence="3" type="primary">LOC108864747</name>
</gene>
<evidence type="ECO:0000313" key="2">
    <source>
        <dbReference type="Proteomes" id="UP000694867"/>
    </source>
</evidence>
<feature type="compositionally biased region" description="Basic residues" evidence="1">
    <location>
        <begin position="356"/>
        <end position="365"/>
    </location>
</feature>
<dbReference type="Proteomes" id="UP000694867">
    <property type="component" value="Unplaced"/>
</dbReference>
<accession>A0AAJ7L5J8</accession>
<dbReference type="RefSeq" id="XP_018496475.1">
    <property type="nucleotide sequence ID" value="XM_018640959.1"/>
</dbReference>
<sequence>MASTGQRCPLCGDSLLKFLYNPKGDYILNCSSRVCLYGALHAKVYHASEQEPAAATEVTASIIDGAQGTCAVAVPFTSSSGDSGGADGIFTTTNVDSNPRDVFNEASNQVDLFSTFEEMDCATRGDFHLIGTTGSTGPSLAFPESFDLCSEERDEDKDMINQWVRELSEQSSAAAVPIPVTQPVSPLLEFPTEVLMNPAVKATPAPVPTPSSPARTTARKVRSKSSLKDFGPGASARLSVPPGSIKIEARPVKMVAKSKKLLVPKLEKPTLKLPARLQRNQAIASILKSHLGASDDVRSETSSDSGVQSDASSDLSSSSSSLTPIQRLLHIEEAKKRSWGVTGMPGFKPSATASKGRSRKRPAVT</sequence>
<dbReference type="AlphaFoldDB" id="A0AAJ7L5J8"/>
<dbReference type="KEGG" id="goe:108864747"/>
<feature type="region of interest" description="Disordered" evidence="1">
    <location>
        <begin position="202"/>
        <end position="241"/>
    </location>
</feature>
<evidence type="ECO:0000313" key="3">
    <source>
        <dbReference type="RefSeq" id="XP_018496475.1"/>
    </source>
</evidence>
<name>A0AAJ7L5J8_9ACAR</name>
<organism evidence="2 3">
    <name type="scientific">Galendromus occidentalis</name>
    <name type="common">western predatory mite</name>
    <dbReference type="NCBI Taxonomy" id="34638"/>
    <lineage>
        <taxon>Eukaryota</taxon>
        <taxon>Metazoa</taxon>
        <taxon>Ecdysozoa</taxon>
        <taxon>Arthropoda</taxon>
        <taxon>Chelicerata</taxon>
        <taxon>Arachnida</taxon>
        <taxon>Acari</taxon>
        <taxon>Parasitiformes</taxon>
        <taxon>Mesostigmata</taxon>
        <taxon>Gamasina</taxon>
        <taxon>Phytoseioidea</taxon>
        <taxon>Phytoseiidae</taxon>
        <taxon>Typhlodrominae</taxon>
        <taxon>Galendromus</taxon>
    </lineage>
</organism>
<reference evidence="3" key="1">
    <citation type="submission" date="2025-08" db="UniProtKB">
        <authorList>
            <consortium name="RefSeq"/>
        </authorList>
    </citation>
    <scope>IDENTIFICATION</scope>
</reference>
<protein>
    <submittedName>
        <fullName evidence="3">Uncharacterized protein LOC108864747</fullName>
    </submittedName>
</protein>
<feature type="compositionally biased region" description="Low complexity" evidence="1">
    <location>
        <begin position="302"/>
        <end position="322"/>
    </location>
</feature>
<feature type="region of interest" description="Disordered" evidence="1">
    <location>
        <begin position="339"/>
        <end position="365"/>
    </location>
</feature>